<evidence type="ECO:0000256" key="1">
    <source>
        <dbReference type="SAM" id="Phobius"/>
    </source>
</evidence>
<dbReference type="EMBL" id="JBDFQZ010000014">
    <property type="protein sequence ID" value="KAK9666951.1"/>
    <property type="molecule type" value="Genomic_DNA"/>
</dbReference>
<reference evidence="2" key="1">
    <citation type="submission" date="2024-03" db="EMBL/GenBank/DDBJ databases">
        <title>WGS assembly of Saponaria officinalis var. Norfolk2.</title>
        <authorList>
            <person name="Jenkins J."/>
            <person name="Shu S."/>
            <person name="Grimwood J."/>
            <person name="Barry K."/>
            <person name="Goodstein D."/>
            <person name="Schmutz J."/>
            <person name="Leebens-Mack J."/>
            <person name="Osbourn A."/>
        </authorList>
    </citation>
    <scope>NUCLEOTIDE SEQUENCE [LARGE SCALE GENOMIC DNA]</scope>
    <source>
        <strain evidence="2">JIC</strain>
    </source>
</reference>
<gene>
    <name evidence="2" type="ORF">RND81_14G222600</name>
</gene>
<proteinExistence type="predicted"/>
<accession>A0AAW1GT96</accession>
<organism evidence="2 3">
    <name type="scientific">Saponaria officinalis</name>
    <name type="common">Common soapwort</name>
    <name type="synonym">Lychnis saponaria</name>
    <dbReference type="NCBI Taxonomy" id="3572"/>
    <lineage>
        <taxon>Eukaryota</taxon>
        <taxon>Viridiplantae</taxon>
        <taxon>Streptophyta</taxon>
        <taxon>Embryophyta</taxon>
        <taxon>Tracheophyta</taxon>
        <taxon>Spermatophyta</taxon>
        <taxon>Magnoliopsida</taxon>
        <taxon>eudicotyledons</taxon>
        <taxon>Gunneridae</taxon>
        <taxon>Pentapetalae</taxon>
        <taxon>Caryophyllales</taxon>
        <taxon>Caryophyllaceae</taxon>
        <taxon>Caryophylleae</taxon>
        <taxon>Saponaria</taxon>
    </lineage>
</organism>
<name>A0AAW1GT96_SAPOF</name>
<sequence length="129" mass="15736">MEDPSVLLFLSEYGLWMSNWLFCWVFIALLIIYVCLRMRIVLHGYDFGGLLNRLLPAYPHIGFQSKLPKHPNFYCFVFLFSYQKPKNIQIFRKKKKKNQNFFLKTTKNQKFYKYHKNMFFLLCFLCFCI</sequence>
<evidence type="ECO:0000313" key="3">
    <source>
        <dbReference type="Proteomes" id="UP001443914"/>
    </source>
</evidence>
<dbReference type="Proteomes" id="UP001443914">
    <property type="component" value="Unassembled WGS sequence"/>
</dbReference>
<keyword evidence="1" id="KW-0472">Membrane</keyword>
<keyword evidence="1" id="KW-1133">Transmembrane helix</keyword>
<evidence type="ECO:0008006" key="4">
    <source>
        <dbReference type="Google" id="ProtNLM"/>
    </source>
</evidence>
<keyword evidence="1" id="KW-0812">Transmembrane</keyword>
<feature type="transmembrane region" description="Helical" evidence="1">
    <location>
        <begin position="13"/>
        <end position="36"/>
    </location>
</feature>
<dbReference type="AlphaFoldDB" id="A0AAW1GT96"/>
<protein>
    <recommendedName>
        <fullName evidence="4">ATP synthase F0 subunit 8</fullName>
    </recommendedName>
</protein>
<evidence type="ECO:0000313" key="2">
    <source>
        <dbReference type="EMBL" id="KAK9666951.1"/>
    </source>
</evidence>
<keyword evidence="3" id="KW-1185">Reference proteome</keyword>
<comment type="caution">
    <text evidence="2">The sequence shown here is derived from an EMBL/GenBank/DDBJ whole genome shotgun (WGS) entry which is preliminary data.</text>
</comment>